<evidence type="ECO:0000256" key="2">
    <source>
        <dbReference type="ARBA" id="ARBA00022801"/>
    </source>
</evidence>
<dbReference type="InterPro" id="IPR014905">
    <property type="entry name" value="HIRAN"/>
</dbReference>
<name>A0ABR9DHH3_9GAMM</name>
<evidence type="ECO:0000256" key="3">
    <source>
        <dbReference type="SAM" id="SignalP"/>
    </source>
</evidence>
<dbReference type="RefSeq" id="WP_192394946.1">
    <property type="nucleotide sequence ID" value="NZ_CAJHIU010000002.1"/>
</dbReference>
<dbReference type="SMART" id="SM00910">
    <property type="entry name" value="HIRAN"/>
    <property type="match status" value="1"/>
</dbReference>
<keyword evidence="6" id="KW-1185">Reference proteome</keyword>
<dbReference type="EMBL" id="JACXST010000002">
    <property type="protein sequence ID" value="MBD9362246.1"/>
    <property type="molecule type" value="Genomic_DNA"/>
</dbReference>
<feature type="chain" id="PRO_5045597329" evidence="3">
    <location>
        <begin position="22"/>
        <end position="134"/>
    </location>
</feature>
<evidence type="ECO:0000256" key="1">
    <source>
        <dbReference type="ARBA" id="ARBA00022723"/>
    </source>
</evidence>
<organism evidence="5 6">
    <name type="scientific">Methylomonas fluvii</name>
    <dbReference type="NCBI Taxonomy" id="1854564"/>
    <lineage>
        <taxon>Bacteria</taxon>
        <taxon>Pseudomonadati</taxon>
        <taxon>Pseudomonadota</taxon>
        <taxon>Gammaproteobacteria</taxon>
        <taxon>Methylococcales</taxon>
        <taxon>Methylococcaceae</taxon>
        <taxon>Methylomonas</taxon>
    </lineage>
</organism>
<dbReference type="Gene3D" id="3.30.70.2330">
    <property type="match status" value="1"/>
</dbReference>
<keyword evidence="3" id="KW-0732">Signal</keyword>
<evidence type="ECO:0000313" key="5">
    <source>
        <dbReference type="EMBL" id="MBD9362246.1"/>
    </source>
</evidence>
<evidence type="ECO:0000313" key="6">
    <source>
        <dbReference type="Proteomes" id="UP000641152"/>
    </source>
</evidence>
<feature type="signal peptide" evidence="3">
    <location>
        <begin position="1"/>
        <end position="21"/>
    </location>
</feature>
<feature type="domain" description="HIRAN" evidence="4">
    <location>
        <begin position="36"/>
        <end position="134"/>
    </location>
</feature>
<accession>A0ABR9DHH3</accession>
<evidence type="ECO:0000259" key="4">
    <source>
        <dbReference type="SMART" id="SM00910"/>
    </source>
</evidence>
<gene>
    <name evidence="5" type="ORF">EBB_17350</name>
</gene>
<reference evidence="5 6" key="1">
    <citation type="submission" date="2020-09" db="EMBL/GenBank/DDBJ databases">
        <title>Methylomonas albis sp. nov. and Methylomonas fluvii sp. nov.: Two cold-adapted methanotrophs from the River Elbe and an amended description of Methylovulum psychrotolerans strain Eb1.</title>
        <authorList>
            <person name="Bussmann I.K."/>
            <person name="Klings K.-W."/>
            <person name="Warnstedt J."/>
            <person name="Hoppert M."/>
            <person name="Saborowski A."/>
            <person name="Horn F."/>
            <person name="Liebner S."/>
        </authorList>
    </citation>
    <scope>NUCLEOTIDE SEQUENCE [LARGE SCALE GENOMIC DNA]</scope>
    <source>
        <strain evidence="5 6">EbB</strain>
    </source>
</reference>
<protein>
    <submittedName>
        <fullName evidence="5">HIRAN domain-containing protein</fullName>
    </submittedName>
</protein>
<dbReference type="Proteomes" id="UP000641152">
    <property type="component" value="Unassembled WGS sequence"/>
</dbReference>
<dbReference type="Pfam" id="PF08797">
    <property type="entry name" value="HIRAN"/>
    <property type="match status" value="1"/>
</dbReference>
<sequence length="134" mass="14799">MNRRSFLSTLTALLGAGGASAATLSLGGQSNTAQSIELQRSPIAGFQYHDGETVWSQLRVADALQLIREAENVHDPRAVRVEWQGHILGYVPRLDNATISHLLDHQQNLQAYITALEESRNPWQRVTFSVHLAA</sequence>
<proteinExistence type="predicted"/>
<comment type="caution">
    <text evidence="5">The sequence shown here is derived from an EMBL/GenBank/DDBJ whole genome shotgun (WGS) entry which is preliminary data.</text>
</comment>
<keyword evidence="1" id="KW-0479">Metal-binding</keyword>
<keyword evidence="2" id="KW-0378">Hydrolase</keyword>